<name>A0A5J4TST1_9EUKA</name>
<evidence type="ECO:0000313" key="2">
    <source>
        <dbReference type="Proteomes" id="UP000324800"/>
    </source>
</evidence>
<organism evidence="1 2">
    <name type="scientific">Streblomastix strix</name>
    <dbReference type="NCBI Taxonomy" id="222440"/>
    <lineage>
        <taxon>Eukaryota</taxon>
        <taxon>Metamonada</taxon>
        <taxon>Preaxostyla</taxon>
        <taxon>Oxymonadida</taxon>
        <taxon>Streblomastigidae</taxon>
        <taxon>Streblomastix</taxon>
    </lineage>
</organism>
<dbReference type="EMBL" id="SNRW01026097">
    <property type="protein sequence ID" value="KAA6361040.1"/>
    <property type="molecule type" value="Genomic_DNA"/>
</dbReference>
<feature type="non-terminal residue" evidence="1">
    <location>
        <position position="1"/>
    </location>
</feature>
<accession>A0A5J4TST1</accession>
<gene>
    <name evidence="1" type="ORF">EZS28_043433</name>
</gene>
<dbReference type="AlphaFoldDB" id="A0A5J4TST1"/>
<proteinExistence type="predicted"/>
<reference evidence="1 2" key="1">
    <citation type="submission" date="2019-03" db="EMBL/GenBank/DDBJ databases">
        <title>Single cell metagenomics reveals metabolic interactions within the superorganism composed of flagellate Streblomastix strix and complex community of Bacteroidetes bacteria on its surface.</title>
        <authorList>
            <person name="Treitli S.C."/>
            <person name="Kolisko M."/>
            <person name="Husnik F."/>
            <person name="Keeling P."/>
            <person name="Hampl V."/>
        </authorList>
    </citation>
    <scope>NUCLEOTIDE SEQUENCE [LARGE SCALE GENOMIC DNA]</scope>
    <source>
        <strain evidence="1">ST1C</strain>
    </source>
</reference>
<protein>
    <submittedName>
        <fullName evidence="1">Uncharacterized protein</fullName>
    </submittedName>
</protein>
<evidence type="ECO:0000313" key="1">
    <source>
        <dbReference type="EMBL" id="KAA6361040.1"/>
    </source>
</evidence>
<dbReference type="Proteomes" id="UP000324800">
    <property type="component" value="Unassembled WGS sequence"/>
</dbReference>
<sequence>QESDLLPLNPLQVATWIKSQILQCIQRRNQLINKFNTGDKDAGVGIEEQDVFDDIEVEDASLSMLGQTCLTMFVILGEQFMERFSIIEPIALKFLDK</sequence>
<comment type="caution">
    <text evidence="1">The sequence shown here is derived from an EMBL/GenBank/DDBJ whole genome shotgun (WGS) entry which is preliminary data.</text>
</comment>